<proteinExistence type="predicted"/>
<evidence type="ECO:0000256" key="3">
    <source>
        <dbReference type="SAM" id="SignalP"/>
    </source>
</evidence>
<dbReference type="AlphaFoldDB" id="A0A369CI44"/>
<feature type="domain" description="Outer membrane protein assembly factor BamE" evidence="4">
    <location>
        <begin position="25"/>
        <end position="55"/>
    </location>
</feature>
<reference evidence="5 6" key="1">
    <citation type="submission" date="2018-07" db="EMBL/GenBank/DDBJ databases">
        <title>Genomic Encyclopedia of Type Strains, Phase IV (KMG-IV): sequencing the most valuable type-strain genomes for metagenomic binning, comparative biology and taxonomic classification.</title>
        <authorList>
            <person name="Goeker M."/>
        </authorList>
    </citation>
    <scope>NUCLEOTIDE SEQUENCE [LARGE SCALE GENOMIC DNA]</scope>
    <source>
        <strain evidence="5 6">DSM 26407</strain>
    </source>
</reference>
<feature type="chain" id="PRO_5016968926" evidence="3">
    <location>
        <begin position="24"/>
        <end position="95"/>
    </location>
</feature>
<sequence length="95" mass="10140">MSLSTVRTLITALLLAGLLAACSKVTQENFSKLEAGMSEQQVYALLGEPTESSSLNLGGLSGTSAVWRDKDAEIRVQFFNGTLKVMDFRKSAAAP</sequence>
<dbReference type="Proteomes" id="UP000252707">
    <property type="component" value="Unassembled WGS sequence"/>
</dbReference>
<evidence type="ECO:0000259" key="4">
    <source>
        <dbReference type="Pfam" id="PF04355"/>
    </source>
</evidence>
<dbReference type="RefSeq" id="WP_114277844.1">
    <property type="nucleotide sequence ID" value="NZ_QPJY01000001.1"/>
</dbReference>
<dbReference type="EMBL" id="QPJY01000001">
    <property type="protein sequence ID" value="RCX32948.1"/>
    <property type="molecule type" value="Genomic_DNA"/>
</dbReference>
<comment type="caution">
    <text evidence="5">The sequence shown here is derived from an EMBL/GenBank/DDBJ whole genome shotgun (WGS) entry which is preliminary data.</text>
</comment>
<dbReference type="PROSITE" id="PS51257">
    <property type="entry name" value="PROKAR_LIPOPROTEIN"/>
    <property type="match status" value="1"/>
</dbReference>
<keyword evidence="1 3" id="KW-0732">Signal</keyword>
<keyword evidence="2" id="KW-0472">Membrane</keyword>
<evidence type="ECO:0000256" key="1">
    <source>
        <dbReference type="ARBA" id="ARBA00022729"/>
    </source>
</evidence>
<dbReference type="Gene3D" id="3.30.1450.10">
    <property type="match status" value="1"/>
</dbReference>
<gene>
    <name evidence="5" type="ORF">DFQ59_101246</name>
</gene>
<evidence type="ECO:0000313" key="6">
    <source>
        <dbReference type="Proteomes" id="UP000252707"/>
    </source>
</evidence>
<name>A0A369CI44_9GAMM</name>
<keyword evidence="6" id="KW-1185">Reference proteome</keyword>
<organism evidence="5 6">
    <name type="scientific">Thioalbus denitrificans</name>
    <dbReference type="NCBI Taxonomy" id="547122"/>
    <lineage>
        <taxon>Bacteria</taxon>
        <taxon>Pseudomonadati</taxon>
        <taxon>Pseudomonadota</taxon>
        <taxon>Gammaproteobacteria</taxon>
        <taxon>Chromatiales</taxon>
        <taxon>Ectothiorhodospiraceae</taxon>
        <taxon>Thioalbus</taxon>
    </lineage>
</organism>
<dbReference type="InterPro" id="IPR007450">
    <property type="entry name" value="BamE_dom"/>
</dbReference>
<protein>
    <submittedName>
        <fullName evidence="5">Beta-barrel assembly machine subunit BamE</fullName>
    </submittedName>
</protein>
<dbReference type="InterPro" id="IPR037873">
    <property type="entry name" value="BamE-like"/>
</dbReference>
<dbReference type="OrthoDB" id="5422169at2"/>
<accession>A0A369CI44</accession>
<feature type="signal peptide" evidence="3">
    <location>
        <begin position="1"/>
        <end position="23"/>
    </location>
</feature>
<evidence type="ECO:0000313" key="5">
    <source>
        <dbReference type="EMBL" id="RCX32948.1"/>
    </source>
</evidence>
<dbReference type="GO" id="GO:0019867">
    <property type="term" value="C:outer membrane"/>
    <property type="evidence" value="ECO:0007669"/>
    <property type="project" value="InterPro"/>
</dbReference>
<evidence type="ECO:0000256" key="2">
    <source>
        <dbReference type="ARBA" id="ARBA00023136"/>
    </source>
</evidence>
<dbReference type="Pfam" id="PF04355">
    <property type="entry name" value="BamE"/>
    <property type="match status" value="1"/>
</dbReference>